<sequence length="225" mass="26129">MNYHIGNMLIYQEFVPGNDCPLCRIRNIQEKRLAEQYLNESVMDDFQRRMVNEKGFCLHHTQMLLARPNKLSVALQHITRLTALKGKLEITADPKRAAKTAETFLHCKDTCVICDGVEVNMIRYYKTVAEMFLAEKDFKQTLQNTDGFCLEHFGSLLRYASFAGRRKKDYIYTLTSLEKKSMEKLLTDLQRFAAKHDYRNADLPWEGAEKALERSVVKLHGEQAK</sequence>
<accession>A0A9D1V7B4</accession>
<proteinExistence type="predicted"/>
<evidence type="ECO:0000313" key="2">
    <source>
        <dbReference type="Proteomes" id="UP000824204"/>
    </source>
</evidence>
<reference evidence="1" key="1">
    <citation type="journal article" date="2021" name="PeerJ">
        <title>Extensive microbial diversity within the chicken gut microbiome revealed by metagenomics and culture.</title>
        <authorList>
            <person name="Gilroy R."/>
            <person name="Ravi A."/>
            <person name="Getino M."/>
            <person name="Pursley I."/>
            <person name="Horton D.L."/>
            <person name="Alikhan N.F."/>
            <person name="Baker D."/>
            <person name="Gharbi K."/>
            <person name="Hall N."/>
            <person name="Watson M."/>
            <person name="Adriaenssens E.M."/>
            <person name="Foster-Nyarko E."/>
            <person name="Jarju S."/>
            <person name="Secka A."/>
            <person name="Antonio M."/>
            <person name="Oren A."/>
            <person name="Chaudhuri R.R."/>
            <person name="La Ragione R."/>
            <person name="Hildebrand F."/>
            <person name="Pallen M.J."/>
        </authorList>
    </citation>
    <scope>NUCLEOTIDE SEQUENCE</scope>
    <source>
        <strain evidence="1">811</strain>
    </source>
</reference>
<gene>
    <name evidence="1" type="ORF">H9741_03170</name>
</gene>
<name>A0A9D1V7B4_9FIRM</name>
<protein>
    <recommendedName>
        <fullName evidence="3">ABC transporter substrate-binding protein</fullName>
    </recommendedName>
</protein>
<dbReference type="Proteomes" id="UP000824204">
    <property type="component" value="Unassembled WGS sequence"/>
</dbReference>
<evidence type="ECO:0008006" key="3">
    <source>
        <dbReference type="Google" id="ProtNLM"/>
    </source>
</evidence>
<dbReference type="Pfam" id="PF19538">
    <property type="entry name" value="DUF6062"/>
    <property type="match status" value="1"/>
</dbReference>
<evidence type="ECO:0000313" key="1">
    <source>
        <dbReference type="EMBL" id="HIX07446.1"/>
    </source>
</evidence>
<dbReference type="EMBL" id="DXFX01000042">
    <property type="protein sequence ID" value="HIX07446.1"/>
    <property type="molecule type" value="Genomic_DNA"/>
</dbReference>
<dbReference type="InterPro" id="IPR045706">
    <property type="entry name" value="DUF6062"/>
</dbReference>
<reference evidence="1" key="2">
    <citation type="submission" date="2021-04" db="EMBL/GenBank/DDBJ databases">
        <authorList>
            <person name="Gilroy R."/>
        </authorList>
    </citation>
    <scope>NUCLEOTIDE SEQUENCE</scope>
    <source>
        <strain evidence="1">811</strain>
    </source>
</reference>
<organism evidence="1 2">
    <name type="scientific">Candidatus Borkfalkia faecipullorum</name>
    <dbReference type="NCBI Taxonomy" id="2838510"/>
    <lineage>
        <taxon>Bacteria</taxon>
        <taxon>Bacillati</taxon>
        <taxon>Bacillota</taxon>
        <taxon>Clostridia</taxon>
        <taxon>Christensenellales</taxon>
        <taxon>Christensenellaceae</taxon>
        <taxon>Candidatus Borkfalkia</taxon>
    </lineage>
</organism>
<comment type="caution">
    <text evidence="1">The sequence shown here is derived from an EMBL/GenBank/DDBJ whole genome shotgun (WGS) entry which is preliminary data.</text>
</comment>
<dbReference type="AlphaFoldDB" id="A0A9D1V7B4"/>